<evidence type="ECO:0000313" key="2">
    <source>
        <dbReference type="Proteomes" id="UP001236258"/>
    </source>
</evidence>
<gene>
    <name evidence="1" type="ORF">Q3O59_13685</name>
</gene>
<dbReference type="EMBL" id="JAUZVY010000006">
    <property type="protein sequence ID" value="MDP4530074.1"/>
    <property type="molecule type" value="Genomic_DNA"/>
</dbReference>
<evidence type="ECO:0000313" key="1">
    <source>
        <dbReference type="EMBL" id="MDP4530074.1"/>
    </source>
</evidence>
<organism evidence="1 2">
    <name type="scientific">Alkalimonas delamerensis</name>
    <dbReference type="NCBI Taxonomy" id="265981"/>
    <lineage>
        <taxon>Bacteria</taxon>
        <taxon>Pseudomonadati</taxon>
        <taxon>Pseudomonadota</taxon>
        <taxon>Gammaproteobacteria</taxon>
        <taxon>Alkalimonas</taxon>
    </lineage>
</organism>
<protein>
    <submittedName>
        <fullName evidence="1">Uncharacterized protein</fullName>
    </submittedName>
</protein>
<keyword evidence="2" id="KW-1185">Reference proteome</keyword>
<reference evidence="1 2" key="1">
    <citation type="submission" date="2023-08" db="EMBL/GenBank/DDBJ databases">
        <authorList>
            <person name="Joshi A."/>
            <person name="Thite S."/>
        </authorList>
    </citation>
    <scope>NUCLEOTIDE SEQUENCE [LARGE SCALE GENOMIC DNA]</scope>
    <source>
        <strain evidence="1 2">1E1</strain>
    </source>
</reference>
<accession>A0ABT9GSX7</accession>
<sequence>MAKSSQSKAEFRELLRLNQQAPMLVLLQVSEHQFELCIEQDSGCQPLAGRIFRGDTAARVELNHHLGSRFNTGVSTWLHGWLSGHPKPYQCATEQRCGLPDKDGTAECSMRLDCHL</sequence>
<dbReference type="Proteomes" id="UP001236258">
    <property type="component" value="Unassembled WGS sequence"/>
</dbReference>
<comment type="caution">
    <text evidence="1">The sequence shown here is derived from an EMBL/GenBank/DDBJ whole genome shotgun (WGS) entry which is preliminary data.</text>
</comment>
<dbReference type="RefSeq" id="WP_305946119.1">
    <property type="nucleotide sequence ID" value="NZ_JAUZVY010000006.1"/>
</dbReference>
<name>A0ABT9GSX7_9GAMM</name>
<proteinExistence type="predicted"/>